<evidence type="ECO:0000256" key="4">
    <source>
        <dbReference type="SAM" id="MobiDB-lite"/>
    </source>
</evidence>
<protein>
    <submittedName>
        <fullName evidence="6">Alpha/beta hydrolase</fullName>
    </submittedName>
</protein>
<dbReference type="EMBL" id="JBHUFV010000083">
    <property type="protein sequence ID" value="MFD1939537.1"/>
    <property type="molecule type" value="Genomic_DNA"/>
</dbReference>
<evidence type="ECO:0000256" key="2">
    <source>
        <dbReference type="ARBA" id="ARBA00022729"/>
    </source>
</evidence>
<dbReference type="SUPFAM" id="SSF53474">
    <property type="entry name" value="alpha/beta-Hydrolases"/>
    <property type="match status" value="1"/>
</dbReference>
<keyword evidence="2" id="KW-0732">Signal</keyword>
<gene>
    <name evidence="6" type="ORF">ACFSKW_49550</name>
</gene>
<dbReference type="InterPro" id="IPR029058">
    <property type="entry name" value="AB_hydrolase_fold"/>
</dbReference>
<keyword evidence="7" id="KW-1185">Reference proteome</keyword>
<feature type="region of interest" description="Disordered" evidence="4">
    <location>
        <begin position="503"/>
        <end position="532"/>
    </location>
</feature>
<reference evidence="7" key="1">
    <citation type="journal article" date="2019" name="Int. J. Syst. Evol. Microbiol.">
        <title>The Global Catalogue of Microorganisms (GCM) 10K type strain sequencing project: providing services to taxonomists for standard genome sequencing and annotation.</title>
        <authorList>
            <consortium name="The Broad Institute Genomics Platform"/>
            <consortium name="The Broad Institute Genome Sequencing Center for Infectious Disease"/>
            <person name="Wu L."/>
            <person name="Ma J."/>
        </authorList>
    </citation>
    <scope>NUCLEOTIDE SEQUENCE [LARGE SCALE GENOMIC DNA]</scope>
    <source>
        <strain evidence="7">ICMP 6774ER</strain>
    </source>
</reference>
<sequence>MVLALLTAGVGGAADAQTRVIGGEVVWGPCGKQPSVADQVLGGLGLIEQVADTPEQPGVECGEVRVPLDYHDPYGQHITVALNRIKGTVSRDANHLGVLLVNPGGPGASGQEMAKYVAAALPPQLASRYDVIGFDPRGVGKSEPALRCVDPARFYAAPRPDQVPSGPAAEQVLIGRAQEYAARCGNLWAWMLPHLTTENAARDLDRIRAALGEQRISYLGYSYGTYLGAVYATLFPGRVKRMVFDSSVDPTGIWYQANLAQNRSFERRHRDFLAWTAKNNAVYGLGRTPKQTAFAYASMRQRLGARPAGGLVGPSELDDLFTVGGYSNAIWPQLAGVWSRYVQRGDVQGLVDAWRQHAANDAEQENSYAVYLGVQCRDAAWPRDWSTWHADMTSSHRVAPFLTWPNAWYNAPCAFWSEPGGTPVTVKADPSLPPILMLQSRRDAATPYEGALNLRQRFPSARMVVEPGGNHGTSLVGNPCVDRHLVRYLNDGTVPPADTLCEGTPPPVAAPRMAAPEGPRDPRRMPELLGAR</sequence>
<evidence type="ECO:0000313" key="7">
    <source>
        <dbReference type="Proteomes" id="UP001597368"/>
    </source>
</evidence>
<dbReference type="PANTHER" id="PTHR43248:SF29">
    <property type="entry name" value="TRIPEPTIDYL AMINOPEPTIDASE"/>
    <property type="match status" value="1"/>
</dbReference>
<accession>A0ABW4TEX1</accession>
<proteinExistence type="inferred from homology"/>
<dbReference type="InterPro" id="IPR000073">
    <property type="entry name" value="AB_hydrolase_1"/>
</dbReference>
<evidence type="ECO:0000256" key="3">
    <source>
        <dbReference type="ARBA" id="ARBA00022801"/>
    </source>
</evidence>
<dbReference type="Gene3D" id="3.40.50.1820">
    <property type="entry name" value="alpha/beta hydrolase"/>
    <property type="match status" value="1"/>
</dbReference>
<dbReference type="Proteomes" id="UP001597368">
    <property type="component" value="Unassembled WGS sequence"/>
</dbReference>
<evidence type="ECO:0000313" key="6">
    <source>
        <dbReference type="EMBL" id="MFD1939537.1"/>
    </source>
</evidence>
<comment type="caution">
    <text evidence="6">The sequence shown here is derived from an EMBL/GenBank/DDBJ whole genome shotgun (WGS) entry which is preliminary data.</text>
</comment>
<dbReference type="PANTHER" id="PTHR43248">
    <property type="entry name" value="2-SUCCINYL-6-HYDROXY-2,4-CYCLOHEXADIENE-1-CARBOXYLATE SYNTHASE"/>
    <property type="match status" value="1"/>
</dbReference>
<feature type="domain" description="AB hydrolase-1" evidence="5">
    <location>
        <begin position="98"/>
        <end position="474"/>
    </location>
</feature>
<dbReference type="RefSeq" id="WP_379581990.1">
    <property type="nucleotide sequence ID" value="NZ_JBHUFV010000083.1"/>
</dbReference>
<comment type="similarity">
    <text evidence="1">Belongs to the peptidase S33 family.</text>
</comment>
<dbReference type="InterPro" id="IPR051601">
    <property type="entry name" value="Serine_prot/Carboxylest_S33"/>
</dbReference>
<keyword evidence="3 6" id="KW-0378">Hydrolase</keyword>
<evidence type="ECO:0000256" key="1">
    <source>
        <dbReference type="ARBA" id="ARBA00010088"/>
    </source>
</evidence>
<name>A0ABW4TEX1_9ACTN</name>
<evidence type="ECO:0000259" key="5">
    <source>
        <dbReference type="Pfam" id="PF00561"/>
    </source>
</evidence>
<dbReference type="Pfam" id="PF00561">
    <property type="entry name" value="Abhydrolase_1"/>
    <property type="match status" value="1"/>
</dbReference>
<dbReference type="GO" id="GO:0016787">
    <property type="term" value="F:hydrolase activity"/>
    <property type="evidence" value="ECO:0007669"/>
    <property type="project" value="UniProtKB-KW"/>
</dbReference>
<organism evidence="6 7">
    <name type="scientific">Nonomuraea mangrovi</name>
    <dbReference type="NCBI Taxonomy" id="2316207"/>
    <lineage>
        <taxon>Bacteria</taxon>
        <taxon>Bacillati</taxon>
        <taxon>Actinomycetota</taxon>
        <taxon>Actinomycetes</taxon>
        <taxon>Streptosporangiales</taxon>
        <taxon>Streptosporangiaceae</taxon>
        <taxon>Nonomuraea</taxon>
    </lineage>
</organism>